<dbReference type="GO" id="GO:0008270">
    <property type="term" value="F:zinc ion binding"/>
    <property type="evidence" value="ECO:0007669"/>
    <property type="project" value="InterPro"/>
</dbReference>
<feature type="region of interest" description="Disordered" evidence="7">
    <location>
        <begin position="95"/>
        <end position="130"/>
    </location>
</feature>
<evidence type="ECO:0000256" key="2">
    <source>
        <dbReference type="ARBA" id="ARBA00022833"/>
    </source>
</evidence>
<reference evidence="9" key="2">
    <citation type="submission" date="2020-05" db="EMBL/GenBank/DDBJ databases">
        <authorList>
            <person name="Kim H.-S."/>
            <person name="Proctor R.H."/>
            <person name="Brown D.W."/>
        </authorList>
    </citation>
    <scope>NUCLEOTIDE SEQUENCE</scope>
    <source>
        <strain evidence="9">NRRL 20472</strain>
    </source>
</reference>
<dbReference type="Proteomes" id="UP000622797">
    <property type="component" value="Unassembled WGS sequence"/>
</dbReference>
<keyword evidence="5" id="KW-0804">Transcription</keyword>
<dbReference type="GO" id="GO:0000978">
    <property type="term" value="F:RNA polymerase II cis-regulatory region sequence-specific DNA binding"/>
    <property type="evidence" value="ECO:0007669"/>
    <property type="project" value="TreeGrafter"/>
</dbReference>
<keyword evidence="3" id="KW-0805">Transcription regulation</keyword>
<protein>
    <recommendedName>
        <fullName evidence="8">Xylanolytic transcriptional activator regulatory domain-containing protein</fullName>
    </recommendedName>
</protein>
<dbReference type="PANTHER" id="PTHR31944">
    <property type="entry name" value="HEME-RESPONSIVE ZINC FINGER TRANSCRIPTION FACTOR HAP1"/>
    <property type="match status" value="1"/>
</dbReference>
<keyword evidence="10" id="KW-1185">Reference proteome</keyword>
<evidence type="ECO:0000256" key="7">
    <source>
        <dbReference type="SAM" id="MobiDB-lite"/>
    </source>
</evidence>
<keyword evidence="6" id="KW-0539">Nucleus</keyword>
<dbReference type="InterPro" id="IPR051430">
    <property type="entry name" value="Fungal_TF_Env_Response"/>
</dbReference>
<name>A0A8H4X6S1_9HYPO</name>
<dbReference type="EMBL" id="JABEXW010000434">
    <property type="protein sequence ID" value="KAF4963993.1"/>
    <property type="molecule type" value="Genomic_DNA"/>
</dbReference>
<dbReference type="GO" id="GO:0001228">
    <property type="term" value="F:DNA-binding transcription activator activity, RNA polymerase II-specific"/>
    <property type="evidence" value="ECO:0007669"/>
    <property type="project" value="TreeGrafter"/>
</dbReference>
<dbReference type="CDD" id="cd12148">
    <property type="entry name" value="fungal_TF_MHR"/>
    <property type="match status" value="1"/>
</dbReference>
<dbReference type="Pfam" id="PF04082">
    <property type="entry name" value="Fungal_trans"/>
    <property type="match status" value="1"/>
</dbReference>
<evidence type="ECO:0000313" key="9">
    <source>
        <dbReference type="EMBL" id="KAF4963993.1"/>
    </source>
</evidence>
<dbReference type="AlphaFoldDB" id="A0A8H4X6S1"/>
<reference evidence="9" key="1">
    <citation type="journal article" date="2020" name="BMC Genomics">
        <title>Correction to: Identification and distribution of gene clusters required for synthesis of sphingolipid metabolism inhibitors in diverse species of the filamentous fungus Fusarium.</title>
        <authorList>
            <person name="Kim H.S."/>
            <person name="Lohmar J.M."/>
            <person name="Busman M."/>
            <person name="Brown D.W."/>
            <person name="Naumann T.A."/>
            <person name="Divon H.H."/>
            <person name="Lysoe E."/>
            <person name="Uhlig S."/>
            <person name="Proctor R.H."/>
        </authorList>
    </citation>
    <scope>NUCLEOTIDE SEQUENCE</scope>
    <source>
        <strain evidence="9">NRRL 20472</strain>
    </source>
</reference>
<evidence type="ECO:0000259" key="8">
    <source>
        <dbReference type="Pfam" id="PF04082"/>
    </source>
</evidence>
<feature type="compositionally biased region" description="Low complexity" evidence="7">
    <location>
        <begin position="98"/>
        <end position="113"/>
    </location>
</feature>
<keyword evidence="1" id="KW-0479">Metal-binding</keyword>
<comment type="caution">
    <text evidence="9">The sequence shown here is derived from an EMBL/GenBank/DDBJ whole genome shotgun (WGS) entry which is preliminary data.</text>
</comment>
<organism evidence="9 10">
    <name type="scientific">Fusarium sarcochroum</name>
    <dbReference type="NCBI Taxonomy" id="1208366"/>
    <lineage>
        <taxon>Eukaryota</taxon>
        <taxon>Fungi</taxon>
        <taxon>Dikarya</taxon>
        <taxon>Ascomycota</taxon>
        <taxon>Pezizomycotina</taxon>
        <taxon>Sordariomycetes</taxon>
        <taxon>Hypocreomycetidae</taxon>
        <taxon>Hypocreales</taxon>
        <taxon>Nectriaceae</taxon>
        <taxon>Fusarium</taxon>
        <taxon>Fusarium lateritium species complex</taxon>
    </lineage>
</organism>
<evidence type="ECO:0000256" key="5">
    <source>
        <dbReference type="ARBA" id="ARBA00023163"/>
    </source>
</evidence>
<keyword evidence="2" id="KW-0862">Zinc</keyword>
<gene>
    <name evidence="9" type="ORF">FSARC_8043</name>
</gene>
<evidence type="ECO:0000256" key="3">
    <source>
        <dbReference type="ARBA" id="ARBA00023015"/>
    </source>
</evidence>
<accession>A0A8H4X6S1</accession>
<evidence type="ECO:0000313" key="10">
    <source>
        <dbReference type="Proteomes" id="UP000622797"/>
    </source>
</evidence>
<evidence type="ECO:0000256" key="1">
    <source>
        <dbReference type="ARBA" id="ARBA00022723"/>
    </source>
</evidence>
<evidence type="ECO:0000256" key="6">
    <source>
        <dbReference type="ARBA" id="ARBA00023242"/>
    </source>
</evidence>
<dbReference type="OrthoDB" id="4337792at2759"/>
<evidence type="ECO:0000256" key="4">
    <source>
        <dbReference type="ARBA" id="ARBA00023125"/>
    </source>
</evidence>
<sequence>MSAKPIFRDPQPFAQRPTWILVHLGRDAGRLRLATNAVVGKHDLEFFGLNADPQQFADYHLAVESNLASYLPIHDISMMPGLPLPDVPLESPALTQATSVSSDKSTYSRSTSSRNGHSPASGAVTCSPLARGPEPSRMGSLFGQMPDDDQDYWLQTLDKCYKLQFLIHGFGGRECLRPDQERLLPQMERFLRLEQHQTEKKDGLPSTPYSARSARNLLPPRSTCDILVDAYIHTFETVFRILHVPSFLLEYEHFWSQPLNFRASETNEPLLGKLVVILALGSTVIVNPSSIFAPSSLSTAEDLACHQKQSLLWISYGKKWLTRHMGTAQRTDINIAQVLCLLALVRHVYDDAERSMGILVHPGDFDLARIGMRMNFHRDPLILTPAMPMAEAETRRRLWATMVELSLQHSLDEGLPSSLLPESFDCKTPSDMTDEELGSDHVSAGSYRKLERLTSSTILVLLSRTQNMRLQCLHLVNSPGASKSYGGSHSLASELNSAHNANTNILRGMDTKPSEFQLQLLQTYTWQFVRALHEPFAEQATSNPSFHYSRKVRMEAAVRVLDWPPSLALATTAEHERPQVTTVDGCDDACMSLRIYGQGYLSRVQRQAAVSLCLDFIRELDDGMFRVSDGATWKRMHDVICDTILVYERCVKVSSATHGRKELVFLAAAEAYINAILTHMKRKEVEEAIYRAVDDAISLCCEVVDRGWRSNAQC</sequence>
<dbReference type="PANTHER" id="PTHR31944:SF129">
    <property type="entry name" value="ASPYRIDONES CLUSTER REGULATOR APDR-RELATED"/>
    <property type="match status" value="1"/>
</dbReference>
<feature type="region of interest" description="Disordered" evidence="7">
    <location>
        <begin position="195"/>
        <end position="215"/>
    </location>
</feature>
<proteinExistence type="predicted"/>
<dbReference type="InterPro" id="IPR007219">
    <property type="entry name" value="XnlR_reg_dom"/>
</dbReference>
<feature type="domain" description="Xylanolytic transcriptional activator regulatory" evidence="8">
    <location>
        <begin position="229"/>
        <end position="437"/>
    </location>
</feature>
<dbReference type="GO" id="GO:0005634">
    <property type="term" value="C:nucleus"/>
    <property type="evidence" value="ECO:0007669"/>
    <property type="project" value="TreeGrafter"/>
</dbReference>
<dbReference type="GO" id="GO:0006351">
    <property type="term" value="P:DNA-templated transcription"/>
    <property type="evidence" value="ECO:0007669"/>
    <property type="project" value="InterPro"/>
</dbReference>
<keyword evidence="4" id="KW-0238">DNA-binding</keyword>